<dbReference type="AlphaFoldDB" id="A0A6L9LDQ2"/>
<accession>A0A6L9LDQ2</accession>
<evidence type="ECO:0000259" key="3">
    <source>
        <dbReference type="Pfam" id="PF18962"/>
    </source>
</evidence>
<proteinExistence type="inferred from homology"/>
<dbReference type="RefSeq" id="WP_163954685.1">
    <property type="nucleotide sequence ID" value="NZ_JAAFZH010000018.1"/>
</dbReference>
<dbReference type="SUPFAM" id="SSF52743">
    <property type="entry name" value="Subtilisin-like"/>
    <property type="match status" value="1"/>
</dbReference>
<sequence length="964" mass="105582">MTKPRIAGLNASRNHKYRILNQFYTSKLISVFITVWGNLIRAKRAGWIVLCLLIQQASFSQSIRSDWRTELVQRYSALRTRTTQLAKQQGWPVYSHYATNRQLVLQRIDSLGQPVYYTLHNTEAARATRTQSLYQNGVLQLALSGSSSALRGKIGLWDGGRVLTTHQEFSPATAGPAILQQMDTTGSYSDHATHLAGTLVARGINAQARGMAYGAQLSIWNYSDDISEIAAAAPNLLLSNHAYGPVVGWVYNPSRPGTDPAQKWEWWGNTRISTTEDYLFGFYTSQARDIDQIAANNPFYLMIRSADNKRAETGPPAGTPYYLRNTNETSTLNRSRNDGYDVIPAEATAKNVLTVGAADVTFNQQDQPTTINSTAYSGWGPTDDGRIKPDLLGMGTNVFSTLSDAPSSYGTYTGTSMASANVTGSLVLLQELYMQQKAATSTNSTQASQFMRSATLKGLALHTASRTTPATGPDYRQGWGLLNTEAAARVILNTNQAHLILERTLESGGTFTQRIVAQGNEPLIITLCWTDPEGPATAVAAASLDLQTPKLINDLDVRVAAGANTFLPFVLDPANPSRVATSGDNIRDNVEQIYIQNPVPGQAYTITVSHKGKMKYTGQPFSIVVSGLYRLQCQFPVSITPGRDTVLCSGARLQLSADNRAGFTYQWLLNNLPIANATTSTYQTATAGAYALRMTDASGCSVTSSTVQVRTIDDAVKITPASTQWLCQDGAPIQLTATSTTSSPLVWLRNGNVLTDVQSTTLNATLPGRYQVRLSQEGCQALSDPVVISATTVDTISLTPEETDLTFLQGATVTLYATTGKDYQYQWYQDNQPIASATRDRFSVSTPGIYKVRITQQTCVGWSTERYVHFPIVTSVAPLSDSLFTIYPNPAEHTIDIQYAYPNVRQLRISVIDQQGRVQLESQLSNSRNGQFQGSLRLNNLATGLYFLKLDDGERTQLRRFIKK</sequence>
<dbReference type="EMBL" id="JAAFZH010000018">
    <property type="protein sequence ID" value="NDU98550.1"/>
    <property type="molecule type" value="Genomic_DNA"/>
</dbReference>
<dbReference type="Proteomes" id="UP000474175">
    <property type="component" value="Unassembled WGS sequence"/>
</dbReference>
<reference evidence="4 5" key="1">
    <citation type="submission" date="2020-02" db="EMBL/GenBank/DDBJ databases">
        <title>Draft genome sequence of two Spirosoma agri KCTC 52727 and Spirosoma terrae KCTC 52035.</title>
        <authorList>
            <person name="Rojas J."/>
            <person name="Ambika Manirajan B."/>
            <person name="Suarez C."/>
            <person name="Ratering S."/>
            <person name="Schnell S."/>
        </authorList>
    </citation>
    <scope>NUCLEOTIDE SEQUENCE [LARGE SCALE GENOMIC DNA]</scope>
    <source>
        <strain evidence="4 5">KCTC 52035</strain>
    </source>
</reference>
<feature type="active site" description="Charge relay system" evidence="1">
    <location>
        <position position="416"/>
    </location>
</feature>
<dbReference type="Pfam" id="PF18962">
    <property type="entry name" value="Por_Secre_tail"/>
    <property type="match status" value="1"/>
</dbReference>
<dbReference type="Gene3D" id="3.40.50.200">
    <property type="entry name" value="Peptidase S8/S53 domain"/>
    <property type="match status" value="1"/>
</dbReference>
<keyword evidence="1" id="KW-0378">Hydrolase</keyword>
<dbReference type="NCBIfam" id="TIGR04183">
    <property type="entry name" value="Por_Secre_tail"/>
    <property type="match status" value="1"/>
</dbReference>
<name>A0A6L9LDQ2_9BACT</name>
<feature type="active site" description="Charge relay system" evidence="1">
    <location>
        <position position="158"/>
    </location>
</feature>
<dbReference type="Gene3D" id="2.60.120.380">
    <property type="match status" value="1"/>
</dbReference>
<dbReference type="SUPFAM" id="SSF49785">
    <property type="entry name" value="Galactose-binding domain-like"/>
    <property type="match status" value="1"/>
</dbReference>
<protein>
    <submittedName>
        <fullName evidence="4">S8 family serine peptidase</fullName>
    </submittedName>
</protein>
<organism evidence="4 5">
    <name type="scientific">Spirosoma terrae</name>
    <dbReference type="NCBI Taxonomy" id="1968276"/>
    <lineage>
        <taxon>Bacteria</taxon>
        <taxon>Pseudomonadati</taxon>
        <taxon>Bacteroidota</taxon>
        <taxon>Cytophagia</taxon>
        <taxon>Cytophagales</taxon>
        <taxon>Cytophagaceae</taxon>
        <taxon>Spirosoma</taxon>
    </lineage>
</organism>
<dbReference type="InterPro" id="IPR013783">
    <property type="entry name" value="Ig-like_fold"/>
</dbReference>
<dbReference type="PANTHER" id="PTHR43399">
    <property type="entry name" value="SUBTILISIN-RELATED"/>
    <property type="match status" value="1"/>
</dbReference>
<dbReference type="PANTHER" id="PTHR43399:SF5">
    <property type="entry name" value="PEPTIDASE S8 FAMILY WITH PROTEASE-ASSOCIATED DOMAIN"/>
    <property type="match status" value="1"/>
</dbReference>
<evidence type="ECO:0000313" key="5">
    <source>
        <dbReference type="Proteomes" id="UP000474175"/>
    </source>
</evidence>
<dbReference type="PROSITE" id="PS51892">
    <property type="entry name" value="SUBTILASE"/>
    <property type="match status" value="1"/>
</dbReference>
<keyword evidence="5" id="KW-1185">Reference proteome</keyword>
<dbReference type="InterPro" id="IPR051048">
    <property type="entry name" value="Peptidase_S8/S53_subtilisin"/>
</dbReference>
<evidence type="ECO:0000313" key="4">
    <source>
        <dbReference type="EMBL" id="NDU98550.1"/>
    </source>
</evidence>
<dbReference type="GO" id="GO:0006508">
    <property type="term" value="P:proteolysis"/>
    <property type="evidence" value="ECO:0007669"/>
    <property type="project" value="UniProtKB-KW"/>
</dbReference>
<feature type="domain" description="Peptidase S8/S53" evidence="2">
    <location>
        <begin position="185"/>
        <end position="480"/>
    </location>
</feature>
<dbReference type="InterPro" id="IPR036852">
    <property type="entry name" value="Peptidase_S8/S53_dom_sf"/>
</dbReference>
<dbReference type="Pfam" id="PF00082">
    <property type="entry name" value="Peptidase_S8"/>
    <property type="match status" value="1"/>
</dbReference>
<feature type="domain" description="Secretion system C-terminal sorting" evidence="3">
    <location>
        <begin position="886"/>
        <end position="962"/>
    </location>
</feature>
<comment type="similarity">
    <text evidence="1">Belongs to the peptidase S8 family.</text>
</comment>
<evidence type="ECO:0000259" key="2">
    <source>
        <dbReference type="Pfam" id="PF00082"/>
    </source>
</evidence>
<comment type="caution">
    <text evidence="4">The sequence shown here is derived from an EMBL/GenBank/DDBJ whole genome shotgun (WGS) entry which is preliminary data.</text>
</comment>
<keyword evidence="1" id="KW-0645">Protease</keyword>
<dbReference type="Gene3D" id="2.60.40.10">
    <property type="entry name" value="Immunoglobulins"/>
    <property type="match status" value="2"/>
</dbReference>
<dbReference type="GO" id="GO:0004252">
    <property type="term" value="F:serine-type endopeptidase activity"/>
    <property type="evidence" value="ECO:0007669"/>
    <property type="project" value="UniProtKB-UniRule"/>
</dbReference>
<keyword evidence="1" id="KW-0720">Serine protease</keyword>
<dbReference type="InterPro" id="IPR008979">
    <property type="entry name" value="Galactose-bd-like_sf"/>
</dbReference>
<gene>
    <name evidence="4" type="ORF">GK108_26935</name>
</gene>
<dbReference type="InterPro" id="IPR000209">
    <property type="entry name" value="Peptidase_S8/S53_dom"/>
</dbReference>
<dbReference type="InterPro" id="IPR026444">
    <property type="entry name" value="Secre_tail"/>
</dbReference>
<evidence type="ECO:0000256" key="1">
    <source>
        <dbReference type="PROSITE-ProRule" id="PRU01240"/>
    </source>
</evidence>
<feature type="active site" description="Charge relay system" evidence="1">
    <location>
        <position position="191"/>
    </location>
</feature>